<dbReference type="FunFam" id="1.20.1560.10:FF:000011">
    <property type="entry name" value="Multidrug ABC transporter ATP-binding protein"/>
    <property type="match status" value="1"/>
</dbReference>
<dbReference type="HOGENOM" id="CLU_000604_84_6_9"/>
<dbReference type="InterPro" id="IPR036640">
    <property type="entry name" value="ABC1_TM_sf"/>
</dbReference>
<dbReference type="Gene3D" id="1.20.1560.10">
    <property type="entry name" value="ABC transporter type 1, transmembrane domain"/>
    <property type="match status" value="1"/>
</dbReference>
<dbReference type="InterPro" id="IPR011527">
    <property type="entry name" value="ABC1_TM_dom"/>
</dbReference>
<feature type="transmembrane region" description="Helical" evidence="9">
    <location>
        <begin position="160"/>
        <end position="178"/>
    </location>
</feature>
<dbReference type="InterPro" id="IPR003439">
    <property type="entry name" value="ABC_transporter-like_ATP-bd"/>
</dbReference>
<evidence type="ECO:0000256" key="5">
    <source>
        <dbReference type="ARBA" id="ARBA00022741"/>
    </source>
</evidence>
<dbReference type="CDD" id="cd18541">
    <property type="entry name" value="ABC_6TM_TmrB_like"/>
    <property type="match status" value="1"/>
</dbReference>
<dbReference type="STRING" id="883112.HMPREF9707_00733"/>
<dbReference type="SMART" id="SM00382">
    <property type="entry name" value="AAA"/>
    <property type="match status" value="1"/>
</dbReference>
<evidence type="ECO:0000256" key="4">
    <source>
        <dbReference type="ARBA" id="ARBA00022692"/>
    </source>
</evidence>
<dbReference type="InterPro" id="IPR027417">
    <property type="entry name" value="P-loop_NTPase"/>
</dbReference>
<evidence type="ECO:0000256" key="7">
    <source>
        <dbReference type="ARBA" id="ARBA00022989"/>
    </source>
</evidence>
<reference evidence="12 13" key="1">
    <citation type="submission" date="2012-07" db="EMBL/GenBank/DDBJ databases">
        <title>The Genome Sequence of Facklamia ignava CCUG 37419.</title>
        <authorList>
            <consortium name="The Broad Institute Genome Sequencing Platform"/>
            <person name="Earl A."/>
            <person name="Ward D."/>
            <person name="Feldgarden M."/>
            <person name="Gevers D."/>
            <person name="Huys G."/>
            <person name="Walker B."/>
            <person name="Young S.K."/>
            <person name="Zeng Q."/>
            <person name="Gargeya S."/>
            <person name="Fitzgerald M."/>
            <person name="Haas B."/>
            <person name="Abouelleil A."/>
            <person name="Alvarado L."/>
            <person name="Arachchi H.M."/>
            <person name="Berlin A.M."/>
            <person name="Chapman S.B."/>
            <person name="Goldberg J."/>
            <person name="Griggs A."/>
            <person name="Gujja S."/>
            <person name="Hansen M."/>
            <person name="Howarth C."/>
            <person name="Imamovic A."/>
            <person name="Larimer J."/>
            <person name="McCowen C."/>
            <person name="Montmayeur A."/>
            <person name="Murphy C."/>
            <person name="Neiman D."/>
            <person name="Pearson M."/>
            <person name="Priest M."/>
            <person name="Roberts A."/>
            <person name="Saif S."/>
            <person name="Shea T."/>
            <person name="Sisk P."/>
            <person name="Sykes S."/>
            <person name="Wortman J."/>
            <person name="Nusbaum C."/>
            <person name="Birren B."/>
        </authorList>
    </citation>
    <scope>NUCLEOTIDE SEQUENCE [LARGE SCALE GENOMIC DNA]</scope>
    <source>
        <strain evidence="12 13">CCUG 37419</strain>
    </source>
</reference>
<dbReference type="EMBL" id="AGZE01000019">
    <property type="protein sequence ID" value="EKB57224.1"/>
    <property type="molecule type" value="Genomic_DNA"/>
</dbReference>
<keyword evidence="6" id="KW-0067">ATP-binding</keyword>
<name>K1MM86_9LACT</name>
<proteinExistence type="predicted"/>
<evidence type="ECO:0008006" key="14">
    <source>
        <dbReference type="Google" id="ProtNLM"/>
    </source>
</evidence>
<evidence type="ECO:0000256" key="8">
    <source>
        <dbReference type="ARBA" id="ARBA00023136"/>
    </source>
</evidence>
<feature type="domain" description="ABC transmembrane type-1" evidence="11">
    <location>
        <begin position="20"/>
        <end position="303"/>
    </location>
</feature>
<dbReference type="PROSITE" id="PS00211">
    <property type="entry name" value="ABC_TRANSPORTER_1"/>
    <property type="match status" value="1"/>
</dbReference>
<dbReference type="AlphaFoldDB" id="K1MM86"/>
<dbReference type="eggNOG" id="COG1132">
    <property type="taxonomic scope" value="Bacteria"/>
</dbReference>
<dbReference type="Pfam" id="PF00005">
    <property type="entry name" value="ABC_tran"/>
    <property type="match status" value="1"/>
</dbReference>
<dbReference type="PROSITE" id="PS50929">
    <property type="entry name" value="ABC_TM1F"/>
    <property type="match status" value="1"/>
</dbReference>
<dbReference type="InterPro" id="IPR039421">
    <property type="entry name" value="Type_1_exporter"/>
</dbReference>
<dbReference type="RefSeq" id="WP_006701382.1">
    <property type="nucleotide sequence ID" value="NZ_JH932300.1"/>
</dbReference>
<keyword evidence="8 9" id="KW-0472">Membrane</keyword>
<dbReference type="Proteomes" id="UP000005147">
    <property type="component" value="Unassembled WGS sequence"/>
</dbReference>
<feature type="transmembrane region" description="Helical" evidence="9">
    <location>
        <begin position="129"/>
        <end position="154"/>
    </location>
</feature>
<evidence type="ECO:0000259" key="10">
    <source>
        <dbReference type="PROSITE" id="PS50893"/>
    </source>
</evidence>
<dbReference type="SUPFAM" id="SSF90123">
    <property type="entry name" value="ABC transporter transmembrane region"/>
    <property type="match status" value="1"/>
</dbReference>
<dbReference type="GO" id="GO:0015421">
    <property type="term" value="F:ABC-type oligopeptide transporter activity"/>
    <property type="evidence" value="ECO:0007669"/>
    <property type="project" value="TreeGrafter"/>
</dbReference>
<evidence type="ECO:0000256" key="3">
    <source>
        <dbReference type="ARBA" id="ARBA00022475"/>
    </source>
</evidence>
<feature type="domain" description="ABC transporter" evidence="10">
    <location>
        <begin position="338"/>
        <end position="571"/>
    </location>
</feature>
<evidence type="ECO:0000256" key="2">
    <source>
        <dbReference type="ARBA" id="ARBA00022448"/>
    </source>
</evidence>
<dbReference type="PROSITE" id="PS50893">
    <property type="entry name" value="ABC_TRANSPORTER_2"/>
    <property type="match status" value="1"/>
</dbReference>
<dbReference type="PANTHER" id="PTHR43394">
    <property type="entry name" value="ATP-DEPENDENT PERMEASE MDL1, MITOCHONDRIAL"/>
    <property type="match status" value="1"/>
</dbReference>
<evidence type="ECO:0000259" key="11">
    <source>
        <dbReference type="PROSITE" id="PS50929"/>
    </source>
</evidence>
<dbReference type="GO" id="GO:0005524">
    <property type="term" value="F:ATP binding"/>
    <property type="evidence" value="ECO:0007669"/>
    <property type="project" value="UniProtKB-KW"/>
</dbReference>
<comment type="caution">
    <text evidence="12">The sequence shown here is derived from an EMBL/GenBank/DDBJ whole genome shotgun (WGS) entry which is preliminary data.</text>
</comment>
<evidence type="ECO:0000256" key="9">
    <source>
        <dbReference type="SAM" id="Phobius"/>
    </source>
</evidence>
<evidence type="ECO:0000256" key="6">
    <source>
        <dbReference type="ARBA" id="ARBA00022840"/>
    </source>
</evidence>
<keyword evidence="2" id="KW-0813">Transport</keyword>
<gene>
    <name evidence="12" type="ORF">HMPREF9707_00733</name>
</gene>
<evidence type="ECO:0000313" key="13">
    <source>
        <dbReference type="Proteomes" id="UP000005147"/>
    </source>
</evidence>
<dbReference type="GO" id="GO:0005886">
    <property type="term" value="C:plasma membrane"/>
    <property type="evidence" value="ECO:0007669"/>
    <property type="project" value="UniProtKB-SubCell"/>
</dbReference>
<sequence>MNMFSKLGWFFKQHIREYMVGILMLILISLITAYVPIIIGQVIDGMNASTLTRNDLTIYAGMLLFIAIAQYFMRYIWRTKIFGTAAKLENILRRQLFEHFTKMDAIFFQKYRTGDLMARCTNDLRAIQMVAGAGILTLVDSMSQGLLTLFMMFFLVDWRLSLVSIIPIPLLYFLIRHVGSKLNYHSRKAQAAFSNLNNKVQESVTGVKVIKTFGEEELDIEDFNRLTQQVVDKNQKVYQYDATFMPVGRMIMGLATVISIFYGGFLVANGQITIGLLVAFISYLTRLMWPMIAIGRLFNILERGAASYDRIQSILDEKSHIIEAPNAIEAPIRGSLSVDIQEFIYPGESAPALQDIQFNLKAGQTLGVVGKTGSGKTTIFKLLLREYDRFKGTIEYDHQNIKDYSLDALLRRIGYVPQDNFLFSTTVRDNIRFANMESTQDDVEAAAKLVSVHDDILRFSQGYDTLVGERGVALSGGQKQRIAMARAMIIDPALLILDDSLSAVDAKTEERIVQSIKQNRSNKTTIISAHRLSSVMHADEIIVVDQGRITERGNHDELIAIGGWYREMFEHQQLEASETFEEEEV</sequence>
<feature type="transmembrane region" description="Helical" evidence="9">
    <location>
        <begin position="58"/>
        <end position="77"/>
    </location>
</feature>
<dbReference type="Gene3D" id="3.40.50.300">
    <property type="entry name" value="P-loop containing nucleotide triphosphate hydrolases"/>
    <property type="match status" value="1"/>
</dbReference>
<dbReference type="InterPro" id="IPR017871">
    <property type="entry name" value="ABC_transporter-like_CS"/>
</dbReference>
<dbReference type="PATRIC" id="fig|883112.3.peg.730"/>
<dbReference type="GO" id="GO:0016887">
    <property type="term" value="F:ATP hydrolysis activity"/>
    <property type="evidence" value="ECO:0007669"/>
    <property type="project" value="InterPro"/>
</dbReference>
<evidence type="ECO:0000256" key="1">
    <source>
        <dbReference type="ARBA" id="ARBA00004651"/>
    </source>
</evidence>
<keyword evidence="4 9" id="KW-0812">Transmembrane</keyword>
<keyword evidence="7 9" id="KW-1133">Transmembrane helix</keyword>
<keyword evidence="3" id="KW-1003">Cell membrane</keyword>
<keyword evidence="5" id="KW-0547">Nucleotide-binding</keyword>
<dbReference type="Pfam" id="PF00664">
    <property type="entry name" value="ABC_membrane"/>
    <property type="match status" value="1"/>
</dbReference>
<dbReference type="InterPro" id="IPR003593">
    <property type="entry name" value="AAA+_ATPase"/>
</dbReference>
<organism evidence="12 13">
    <name type="scientific">Falseniella ignava CCUG 37419</name>
    <dbReference type="NCBI Taxonomy" id="883112"/>
    <lineage>
        <taxon>Bacteria</taxon>
        <taxon>Bacillati</taxon>
        <taxon>Bacillota</taxon>
        <taxon>Bacilli</taxon>
        <taxon>Lactobacillales</taxon>
        <taxon>Aerococcaceae</taxon>
        <taxon>Falseniella</taxon>
    </lineage>
</organism>
<comment type="subcellular location">
    <subcellularLocation>
        <location evidence="1">Cell membrane</location>
        <topology evidence="1">Multi-pass membrane protein</topology>
    </subcellularLocation>
</comment>
<dbReference type="SUPFAM" id="SSF52540">
    <property type="entry name" value="P-loop containing nucleoside triphosphate hydrolases"/>
    <property type="match status" value="1"/>
</dbReference>
<evidence type="ECO:0000313" key="12">
    <source>
        <dbReference type="EMBL" id="EKB57224.1"/>
    </source>
</evidence>
<feature type="transmembrane region" description="Helical" evidence="9">
    <location>
        <begin position="20"/>
        <end position="43"/>
    </location>
</feature>
<accession>K1MM86</accession>
<dbReference type="PANTHER" id="PTHR43394:SF1">
    <property type="entry name" value="ATP-BINDING CASSETTE SUB-FAMILY B MEMBER 10, MITOCHONDRIAL"/>
    <property type="match status" value="1"/>
</dbReference>
<keyword evidence="13" id="KW-1185">Reference proteome</keyword>
<dbReference type="FunFam" id="3.40.50.300:FF:000221">
    <property type="entry name" value="Multidrug ABC transporter ATP-binding protein"/>
    <property type="match status" value="1"/>
</dbReference>
<protein>
    <recommendedName>
        <fullName evidence="14">ABC transporter transmembrane region</fullName>
    </recommendedName>
</protein>